<dbReference type="Proteomes" id="UP000630887">
    <property type="component" value="Unassembled WGS sequence"/>
</dbReference>
<organism evidence="2 3">
    <name type="scientific">Catellatospora coxensis</name>
    <dbReference type="NCBI Taxonomy" id="310354"/>
    <lineage>
        <taxon>Bacteria</taxon>
        <taxon>Bacillati</taxon>
        <taxon>Actinomycetota</taxon>
        <taxon>Actinomycetes</taxon>
        <taxon>Micromonosporales</taxon>
        <taxon>Micromonosporaceae</taxon>
        <taxon>Catellatospora</taxon>
    </lineage>
</organism>
<keyword evidence="3" id="KW-1185">Reference proteome</keyword>
<evidence type="ECO:0000313" key="3">
    <source>
        <dbReference type="Proteomes" id="UP000630887"/>
    </source>
</evidence>
<reference evidence="2 3" key="1">
    <citation type="submission" date="2021-01" db="EMBL/GenBank/DDBJ databases">
        <title>Whole genome shotgun sequence of Catellatospora coxensis NBRC 107359.</title>
        <authorList>
            <person name="Komaki H."/>
            <person name="Tamura T."/>
        </authorList>
    </citation>
    <scope>NUCLEOTIDE SEQUENCE [LARGE SCALE GENOMIC DNA]</scope>
    <source>
        <strain evidence="2 3">NBRC 107359</strain>
    </source>
</reference>
<comment type="caution">
    <text evidence="2">The sequence shown here is derived from an EMBL/GenBank/DDBJ whole genome shotgun (WGS) entry which is preliminary data.</text>
</comment>
<dbReference type="AlphaFoldDB" id="A0A8J3L312"/>
<protein>
    <recommendedName>
        <fullName evidence="4">Lipoprotein</fullName>
    </recommendedName>
</protein>
<gene>
    <name evidence="2" type="ORF">Cco03nite_47640</name>
</gene>
<evidence type="ECO:0008006" key="4">
    <source>
        <dbReference type="Google" id="ProtNLM"/>
    </source>
</evidence>
<evidence type="ECO:0000313" key="2">
    <source>
        <dbReference type="EMBL" id="GIG08064.1"/>
    </source>
</evidence>
<sequence>MTVRLVVLVAAVVLALSGCSAQPDPNAVAAAKCHLPLSQKLELSAEQRLSTGQVAVKDLGDGRREVWGSFSVTPGGRVGGFVCVVAPDVGDKLRGLRVESLRVE</sequence>
<accession>A0A8J3L312</accession>
<feature type="signal peptide" evidence="1">
    <location>
        <begin position="1"/>
        <end position="21"/>
    </location>
</feature>
<dbReference type="RefSeq" id="WP_203694386.1">
    <property type="nucleotide sequence ID" value="NZ_BAAALC010000042.1"/>
</dbReference>
<feature type="chain" id="PRO_5039609737" description="Lipoprotein" evidence="1">
    <location>
        <begin position="22"/>
        <end position="104"/>
    </location>
</feature>
<dbReference type="PROSITE" id="PS51257">
    <property type="entry name" value="PROKAR_LIPOPROTEIN"/>
    <property type="match status" value="1"/>
</dbReference>
<dbReference type="EMBL" id="BONI01000042">
    <property type="protein sequence ID" value="GIG08064.1"/>
    <property type="molecule type" value="Genomic_DNA"/>
</dbReference>
<evidence type="ECO:0000256" key="1">
    <source>
        <dbReference type="SAM" id="SignalP"/>
    </source>
</evidence>
<keyword evidence="1" id="KW-0732">Signal</keyword>
<name>A0A8J3L312_9ACTN</name>
<proteinExistence type="predicted"/>